<comment type="caution">
    <text evidence="4">The sequence shown here is derived from an EMBL/GenBank/DDBJ whole genome shotgun (WGS) entry which is preliminary data.</text>
</comment>
<evidence type="ECO:0000256" key="2">
    <source>
        <dbReference type="ARBA" id="ARBA00023140"/>
    </source>
</evidence>
<evidence type="ECO:0000313" key="4">
    <source>
        <dbReference type="EMBL" id="KAK8374885.1"/>
    </source>
</evidence>
<dbReference type="GO" id="GO:0005777">
    <property type="term" value="C:peroxisome"/>
    <property type="evidence" value="ECO:0007669"/>
    <property type="project" value="UniProtKB-SubCell"/>
</dbReference>
<gene>
    <name evidence="4" type="ORF">O3P69_009725</name>
</gene>
<evidence type="ECO:0008006" key="6">
    <source>
        <dbReference type="Google" id="ProtNLM"/>
    </source>
</evidence>
<sequence>MENQEAGLDVSVEDRLCVVKFNRPRKKNALRVKRQMQTAELRHCSCKGEYRALMAILDRAAENPGVTVVAVTGEGDYFTAGNDFIDSLENTRNDQSSAEGTEVWEKGSSSGINSFRDFITALVNFPKPLVAVLNGPAVGMGVTILPLFDLVYASDKATFHAPFVQLGVVAEGCSSYTFPRLMGMGKAAEVLLFGKKLTAKEASDRGLVTEVLPHASLHQVWPRIREYAKFPLKTLLTVKEMMRANDRETLVKVNIMEMEYLKKAARSEEAFTGIMNMFAKKSKL</sequence>
<accession>A0AAW0SHL4</accession>
<organism evidence="4 5">
    <name type="scientific">Scylla paramamosain</name>
    <name type="common">Mud crab</name>
    <dbReference type="NCBI Taxonomy" id="85552"/>
    <lineage>
        <taxon>Eukaryota</taxon>
        <taxon>Metazoa</taxon>
        <taxon>Ecdysozoa</taxon>
        <taxon>Arthropoda</taxon>
        <taxon>Crustacea</taxon>
        <taxon>Multicrustacea</taxon>
        <taxon>Malacostraca</taxon>
        <taxon>Eumalacostraca</taxon>
        <taxon>Eucarida</taxon>
        <taxon>Decapoda</taxon>
        <taxon>Pleocyemata</taxon>
        <taxon>Brachyura</taxon>
        <taxon>Eubrachyura</taxon>
        <taxon>Portunoidea</taxon>
        <taxon>Portunidae</taxon>
        <taxon>Portuninae</taxon>
        <taxon>Scylla</taxon>
    </lineage>
</organism>
<dbReference type="InterPro" id="IPR001753">
    <property type="entry name" value="Enoyl-CoA_hydra/iso"/>
</dbReference>
<dbReference type="CDD" id="cd06558">
    <property type="entry name" value="crotonase-like"/>
    <property type="match status" value="1"/>
</dbReference>
<dbReference type="EMBL" id="JARAKH010000187">
    <property type="protein sequence ID" value="KAK8374887.1"/>
    <property type="molecule type" value="Genomic_DNA"/>
</dbReference>
<dbReference type="PANTHER" id="PTHR43684">
    <property type="match status" value="1"/>
</dbReference>
<evidence type="ECO:0000256" key="1">
    <source>
        <dbReference type="ARBA" id="ARBA00004275"/>
    </source>
</evidence>
<dbReference type="SUPFAM" id="SSF52096">
    <property type="entry name" value="ClpP/crotonase"/>
    <property type="match status" value="1"/>
</dbReference>
<evidence type="ECO:0000256" key="3">
    <source>
        <dbReference type="ARBA" id="ARBA00023235"/>
    </source>
</evidence>
<dbReference type="InterPro" id="IPR051053">
    <property type="entry name" value="ECH/Chromodomain_protein"/>
</dbReference>
<keyword evidence="5" id="KW-1185">Reference proteome</keyword>
<keyword evidence="2" id="KW-0576">Peroxisome</keyword>
<keyword evidence="3" id="KW-0413">Isomerase</keyword>
<dbReference type="EMBL" id="JARAKH010000187">
    <property type="protein sequence ID" value="KAK8374885.1"/>
    <property type="molecule type" value="Genomic_DNA"/>
</dbReference>
<reference evidence="4 5" key="1">
    <citation type="submission" date="2023-03" db="EMBL/GenBank/DDBJ databases">
        <title>High-quality genome of Scylla paramamosain provides insights in environmental adaptation.</title>
        <authorList>
            <person name="Zhang L."/>
        </authorList>
    </citation>
    <scope>NUCLEOTIDE SEQUENCE [LARGE SCALE GENOMIC DNA]</scope>
    <source>
        <strain evidence="4">LZ_2023a</strain>
        <tissue evidence="4">Muscle</tissue>
    </source>
</reference>
<dbReference type="PANTHER" id="PTHR43684:SF1">
    <property type="entry name" value="ENOYL-COA DELTA ISOMERASE 2"/>
    <property type="match status" value="1"/>
</dbReference>
<dbReference type="Pfam" id="PF00378">
    <property type="entry name" value="ECH_1"/>
    <property type="match status" value="1"/>
</dbReference>
<protein>
    <recommendedName>
        <fullName evidence="6">Enoyl-CoA delta isomerase 2, mitochondrial</fullName>
    </recommendedName>
</protein>
<dbReference type="InterPro" id="IPR014748">
    <property type="entry name" value="Enoyl-CoA_hydra_C"/>
</dbReference>
<dbReference type="GO" id="GO:0004165">
    <property type="term" value="F:delta(3)-delta(2)-enoyl-CoA isomerase activity"/>
    <property type="evidence" value="ECO:0007669"/>
    <property type="project" value="UniProtKB-ARBA"/>
</dbReference>
<comment type="subcellular location">
    <subcellularLocation>
        <location evidence="1">Peroxisome</location>
    </subcellularLocation>
</comment>
<evidence type="ECO:0000313" key="5">
    <source>
        <dbReference type="Proteomes" id="UP001487740"/>
    </source>
</evidence>
<dbReference type="Proteomes" id="UP001487740">
    <property type="component" value="Unassembled WGS sequence"/>
</dbReference>
<dbReference type="Gene3D" id="3.90.226.10">
    <property type="entry name" value="2-enoyl-CoA Hydratase, Chain A, domain 1"/>
    <property type="match status" value="1"/>
</dbReference>
<dbReference type="InterPro" id="IPR029045">
    <property type="entry name" value="ClpP/crotonase-like_dom_sf"/>
</dbReference>
<name>A0AAW0SHL4_SCYPA</name>
<proteinExistence type="predicted"/>
<dbReference type="Gene3D" id="1.10.12.10">
    <property type="entry name" value="Lyase 2-enoyl-coa Hydratase, Chain A, domain 2"/>
    <property type="match status" value="1"/>
</dbReference>
<dbReference type="AlphaFoldDB" id="A0AAW0SHL4"/>